<evidence type="ECO:0000313" key="4">
    <source>
        <dbReference type="Proteomes" id="UP001500326"/>
    </source>
</evidence>
<dbReference type="EMBL" id="BAAAOH010000001">
    <property type="protein sequence ID" value="GAA1979766.1"/>
    <property type="molecule type" value="Genomic_DNA"/>
</dbReference>
<evidence type="ECO:0000313" key="3">
    <source>
        <dbReference type="EMBL" id="GAA1979766.1"/>
    </source>
</evidence>
<comment type="caution">
    <text evidence="3">The sequence shown here is derived from an EMBL/GenBank/DDBJ whole genome shotgun (WGS) entry which is preliminary data.</text>
</comment>
<dbReference type="Pfam" id="PF01569">
    <property type="entry name" value="PAP2"/>
    <property type="match status" value="1"/>
</dbReference>
<dbReference type="PANTHER" id="PTHR14969:SF13">
    <property type="entry name" value="AT30094P"/>
    <property type="match status" value="1"/>
</dbReference>
<keyword evidence="1" id="KW-0812">Transmembrane</keyword>
<name>A0ABN2S3F4_9MICO</name>
<accession>A0ABN2S3F4</accession>
<organism evidence="3 4">
    <name type="scientific">Microbacterium pumilum</name>
    <dbReference type="NCBI Taxonomy" id="344165"/>
    <lineage>
        <taxon>Bacteria</taxon>
        <taxon>Bacillati</taxon>
        <taxon>Actinomycetota</taxon>
        <taxon>Actinomycetes</taxon>
        <taxon>Micrococcales</taxon>
        <taxon>Microbacteriaceae</taxon>
        <taxon>Microbacterium</taxon>
    </lineage>
</organism>
<dbReference type="PANTHER" id="PTHR14969">
    <property type="entry name" value="SPHINGOSINE-1-PHOSPHATE PHOSPHOHYDROLASE"/>
    <property type="match status" value="1"/>
</dbReference>
<evidence type="ECO:0000259" key="2">
    <source>
        <dbReference type="SMART" id="SM00014"/>
    </source>
</evidence>
<dbReference type="SMART" id="SM00014">
    <property type="entry name" value="acidPPc"/>
    <property type="match status" value="1"/>
</dbReference>
<reference evidence="3 4" key="1">
    <citation type="journal article" date="2019" name="Int. J. Syst. Evol. Microbiol.">
        <title>The Global Catalogue of Microorganisms (GCM) 10K type strain sequencing project: providing services to taxonomists for standard genome sequencing and annotation.</title>
        <authorList>
            <consortium name="The Broad Institute Genomics Platform"/>
            <consortium name="The Broad Institute Genome Sequencing Center for Infectious Disease"/>
            <person name="Wu L."/>
            <person name="Ma J."/>
        </authorList>
    </citation>
    <scope>NUCLEOTIDE SEQUENCE [LARGE SCALE GENOMIC DNA]</scope>
    <source>
        <strain evidence="3 4">JCM 14902</strain>
    </source>
</reference>
<feature type="transmembrane region" description="Helical" evidence="1">
    <location>
        <begin position="51"/>
        <end position="80"/>
    </location>
</feature>
<keyword evidence="1" id="KW-1133">Transmembrane helix</keyword>
<dbReference type="Proteomes" id="UP001500326">
    <property type="component" value="Unassembled WGS sequence"/>
</dbReference>
<keyword evidence="1" id="KW-0472">Membrane</keyword>
<dbReference type="RefSeq" id="WP_344059383.1">
    <property type="nucleotide sequence ID" value="NZ_BAAAOH010000001.1"/>
</dbReference>
<keyword evidence="4" id="KW-1185">Reference proteome</keyword>
<dbReference type="InterPro" id="IPR000326">
    <property type="entry name" value="PAP2/HPO"/>
</dbReference>
<dbReference type="CDD" id="cd03392">
    <property type="entry name" value="PAP2_like_2"/>
    <property type="match status" value="1"/>
</dbReference>
<proteinExistence type="predicted"/>
<gene>
    <name evidence="3" type="ORF">GCM10009777_11490</name>
</gene>
<protein>
    <recommendedName>
        <fullName evidence="2">Phosphatidic acid phosphatase type 2/haloperoxidase domain-containing protein</fullName>
    </recommendedName>
</protein>
<dbReference type="Gene3D" id="1.20.144.10">
    <property type="entry name" value="Phosphatidic acid phosphatase type 2/haloperoxidase"/>
    <property type="match status" value="1"/>
</dbReference>
<dbReference type="InterPro" id="IPR036938">
    <property type="entry name" value="PAP2/HPO_sf"/>
</dbReference>
<feature type="transmembrane region" description="Helical" evidence="1">
    <location>
        <begin position="175"/>
        <end position="193"/>
    </location>
</feature>
<feature type="domain" description="Phosphatidic acid phosphatase type 2/haloperoxidase" evidence="2">
    <location>
        <begin position="87"/>
        <end position="190"/>
    </location>
</feature>
<dbReference type="SUPFAM" id="SSF48317">
    <property type="entry name" value="Acid phosphatase/Vanadium-dependent haloperoxidase"/>
    <property type="match status" value="1"/>
</dbReference>
<evidence type="ECO:0000256" key="1">
    <source>
        <dbReference type="SAM" id="Phobius"/>
    </source>
</evidence>
<sequence length="214" mass="22557">MRFRTTLIASGLAGGVAVILLGVGINALGNGPLAIDTWWHDLMLTWRTESWLAVALAFDVVGGVTAMTVIGIVIVVGFLAARRPWDALTVTAAMLTSQAITGVLKVSFARPRPPDSLVTDAMTSFPSGHTTLAATVMVVLALLIRADAMWLAAVLWVMAMAWSRTYLSAHWLTDVSAGAVLGASVAVLVWAVIADLRRAVQQHALIAANDLSAT</sequence>